<dbReference type="SMART" id="SM00409">
    <property type="entry name" value="IG"/>
    <property type="match status" value="3"/>
</dbReference>
<dbReference type="SUPFAM" id="SSF49265">
    <property type="entry name" value="Fibronectin type III"/>
    <property type="match status" value="4"/>
</dbReference>
<dbReference type="PROSITE" id="PS50835">
    <property type="entry name" value="IG_LIKE"/>
    <property type="match status" value="4"/>
</dbReference>
<dbReference type="FunFam" id="2.60.40.10:FF:000551">
    <property type="entry name" value="Protogenin A"/>
    <property type="match status" value="1"/>
</dbReference>
<dbReference type="InterPro" id="IPR003961">
    <property type="entry name" value="FN3_dom"/>
</dbReference>
<dbReference type="KEGG" id="dpx:DAPPUDRAFT_197333"/>
<dbReference type="Pfam" id="PF00041">
    <property type="entry name" value="fn3"/>
    <property type="match status" value="6"/>
</dbReference>
<dbReference type="FunFam" id="2.60.40.10:FF:000004">
    <property type="entry name" value="DCC isoform 1"/>
    <property type="match status" value="2"/>
</dbReference>
<dbReference type="EMBL" id="GL732551">
    <property type="protein sequence ID" value="EFX79705.1"/>
    <property type="molecule type" value="Genomic_DNA"/>
</dbReference>
<evidence type="ECO:0000256" key="4">
    <source>
        <dbReference type="ARBA" id="ARBA00022737"/>
    </source>
</evidence>
<evidence type="ECO:0000256" key="9">
    <source>
        <dbReference type="ARBA" id="ARBA00023319"/>
    </source>
</evidence>
<dbReference type="InterPro" id="IPR013783">
    <property type="entry name" value="Ig-like_fold"/>
</dbReference>
<dbReference type="FunFam" id="2.60.40.10:FF:000133">
    <property type="entry name" value="Neogenin isoform 1"/>
    <property type="match status" value="1"/>
</dbReference>
<reference evidence="14 15" key="1">
    <citation type="journal article" date="2011" name="Science">
        <title>The ecoresponsive genome of Daphnia pulex.</title>
        <authorList>
            <person name="Colbourne J.K."/>
            <person name="Pfrender M.E."/>
            <person name="Gilbert D."/>
            <person name="Thomas W.K."/>
            <person name="Tucker A."/>
            <person name="Oakley T.H."/>
            <person name="Tokishita S."/>
            <person name="Aerts A."/>
            <person name="Arnold G.J."/>
            <person name="Basu M.K."/>
            <person name="Bauer D.J."/>
            <person name="Caceres C.E."/>
            <person name="Carmel L."/>
            <person name="Casola C."/>
            <person name="Choi J.H."/>
            <person name="Detter J.C."/>
            <person name="Dong Q."/>
            <person name="Dusheyko S."/>
            <person name="Eads B.D."/>
            <person name="Frohlich T."/>
            <person name="Geiler-Samerotte K.A."/>
            <person name="Gerlach D."/>
            <person name="Hatcher P."/>
            <person name="Jogdeo S."/>
            <person name="Krijgsveld J."/>
            <person name="Kriventseva E.V."/>
            <person name="Kultz D."/>
            <person name="Laforsch C."/>
            <person name="Lindquist E."/>
            <person name="Lopez J."/>
            <person name="Manak J.R."/>
            <person name="Muller J."/>
            <person name="Pangilinan J."/>
            <person name="Patwardhan R.P."/>
            <person name="Pitluck S."/>
            <person name="Pritham E.J."/>
            <person name="Rechtsteiner A."/>
            <person name="Rho M."/>
            <person name="Rogozin I.B."/>
            <person name="Sakarya O."/>
            <person name="Salamov A."/>
            <person name="Schaack S."/>
            <person name="Shapiro H."/>
            <person name="Shiga Y."/>
            <person name="Skalitzky C."/>
            <person name="Smith Z."/>
            <person name="Souvorov A."/>
            <person name="Sung W."/>
            <person name="Tang Z."/>
            <person name="Tsuchiya D."/>
            <person name="Tu H."/>
            <person name="Vos H."/>
            <person name="Wang M."/>
            <person name="Wolf Y.I."/>
            <person name="Yamagata H."/>
            <person name="Yamada T."/>
            <person name="Ye Y."/>
            <person name="Shaw J.R."/>
            <person name="Andrews J."/>
            <person name="Crease T.J."/>
            <person name="Tang H."/>
            <person name="Lucas S.M."/>
            <person name="Robertson H.M."/>
            <person name="Bork P."/>
            <person name="Koonin E.V."/>
            <person name="Zdobnov E.M."/>
            <person name="Grigoriev I.V."/>
            <person name="Lynch M."/>
            <person name="Boore J.L."/>
        </authorList>
    </citation>
    <scope>NUCLEOTIDE SEQUENCE [LARGE SCALE GENOMIC DNA]</scope>
</reference>
<dbReference type="InParanoid" id="E9GLE9"/>
<keyword evidence="7" id="KW-1015">Disulfide bond</keyword>
<feature type="domain" description="Fibronectin type-III" evidence="13">
    <location>
        <begin position="489"/>
        <end position="591"/>
    </location>
</feature>
<dbReference type="CDD" id="cd00096">
    <property type="entry name" value="Ig"/>
    <property type="match status" value="1"/>
</dbReference>
<feature type="domain" description="Ig-like" evidence="12">
    <location>
        <begin position="78"/>
        <end position="163"/>
    </location>
</feature>
<feature type="region of interest" description="Disordered" evidence="10">
    <location>
        <begin position="1220"/>
        <end position="1291"/>
    </location>
</feature>
<keyword evidence="9" id="KW-0393">Immunoglobulin domain</keyword>
<keyword evidence="8" id="KW-0325">Glycoprotein</keyword>
<keyword evidence="6 11" id="KW-0472">Membrane</keyword>
<dbReference type="STRING" id="6669.E9GLE9"/>
<evidence type="ECO:0000256" key="2">
    <source>
        <dbReference type="ARBA" id="ARBA00009588"/>
    </source>
</evidence>
<dbReference type="GO" id="GO:0044295">
    <property type="term" value="C:axonal growth cone"/>
    <property type="evidence" value="ECO:0000318"/>
    <property type="project" value="GO_Central"/>
</dbReference>
<feature type="domain" description="Fibronectin type-III" evidence="13">
    <location>
        <begin position="596"/>
        <end position="701"/>
    </location>
</feature>
<keyword evidence="4" id="KW-0677">Repeat</keyword>
<comment type="similarity">
    <text evidence="2">Belongs to the immunoglobulin superfamily. DCC family.</text>
</comment>
<dbReference type="OrthoDB" id="114660at2759"/>
<dbReference type="InterPro" id="IPR003598">
    <property type="entry name" value="Ig_sub2"/>
</dbReference>
<dbReference type="FunFam" id="2.60.40.10:FF:000101">
    <property type="entry name" value="Neogenin isoform 1"/>
    <property type="match status" value="1"/>
</dbReference>
<keyword evidence="3 11" id="KW-0812">Transmembrane</keyword>
<evidence type="ECO:0000313" key="15">
    <source>
        <dbReference type="Proteomes" id="UP000000305"/>
    </source>
</evidence>
<organism evidence="14 15">
    <name type="scientific">Daphnia pulex</name>
    <name type="common">Water flea</name>
    <dbReference type="NCBI Taxonomy" id="6669"/>
    <lineage>
        <taxon>Eukaryota</taxon>
        <taxon>Metazoa</taxon>
        <taxon>Ecdysozoa</taxon>
        <taxon>Arthropoda</taxon>
        <taxon>Crustacea</taxon>
        <taxon>Branchiopoda</taxon>
        <taxon>Diplostraca</taxon>
        <taxon>Cladocera</taxon>
        <taxon>Anomopoda</taxon>
        <taxon>Daphniidae</taxon>
        <taxon>Daphnia</taxon>
    </lineage>
</organism>
<gene>
    <name evidence="14" type="ORF">DAPPUDRAFT_197333</name>
</gene>
<dbReference type="Pfam" id="PF06583">
    <property type="entry name" value="Neogenin_C"/>
    <property type="match status" value="2"/>
</dbReference>
<evidence type="ECO:0000256" key="7">
    <source>
        <dbReference type="ARBA" id="ARBA00023157"/>
    </source>
</evidence>
<dbReference type="eggNOG" id="KOG4221">
    <property type="taxonomic scope" value="Eukaryota"/>
</dbReference>
<feature type="region of interest" description="Disordered" evidence="10">
    <location>
        <begin position="638"/>
        <end position="658"/>
    </location>
</feature>
<keyword evidence="5 11" id="KW-1133">Transmembrane helix</keyword>
<dbReference type="InterPro" id="IPR007110">
    <property type="entry name" value="Ig-like_dom"/>
</dbReference>
<sequence>MEEAGPAPFIEWKRDGVLLSLNGENRRSVLANGSLSFTSVQHSRNERPDEGLYQCSATRPSVGTIISRAAKLQIASLPRFELEPKDVAVRVGDTARFNCLATPAAHVRWLKDDLPLNLDPARMIVLPSRALELEQVQLSDQGYYRCNVSNVDKHRISAEAKLNVHSELEEGGKPEAPNFLAVPRTTVAIEGTRVTLECAANGHPRPDITWLKDGTTIDLDHLGSRFKSVGSGSLQIDAVTEEDVGVYQCRAENTEDSVDVTAQLEVQVPPRYITRPRSTTSHEKDDAELECQLYGRPEPTVQWTKNGELIIESEYFQIINGNNLKILGLVASDFGIYQCIGSNPAGNVQAAATAAAVPPPPDQTSESSQPDGSITPDGNNDGSTSSLPSAPRDVEALIVSSRFVTLRWKEPVRTNGQIIGYSIFYRQEGSERERVVNTSRSRLEEVNVPGLQPGKKYSLRVAAFNEAGAGASTHSLEVETLVEPHVLQAPANLSVQAVSSVSLMASWESPDLAAAGSGGGAPHGGHLPIRNYKLFYMEVGSAEEHEVVTSHTSHLIHGLKPYTEYSVWVVAFNDNGPGTSTEEATARTWSDLPSDTPQNVVVEPASSSSVIVRWEPPSLENQNGIITGYKIRYKPKTGRGRLPLNPGSSNAGSTATTDGSRRLYTLTGLVRGTEYQVRVSALTVNGSGPMTEWMTAETFENDLDESQVPEPPSSLRARPMTNSISVSWNPPSNQNVMVRGYTIGWGKGIPDVYSKLVDGKQRAFVIEKLEANSEYVISLRAYNQMGDGRPIYETVRTREESTPEPPSPLIPPVGLKAIVLSSTTVVLYWTDTTLPRSQTVADSRYYVVRYTSSHTSSNPRYRYMNSTVLNCMLDDLKPNTQFEFAVKVIKNRRESPWSLVVPNTTFEAAPSSPPRDLTVVPVEENPSAINLNWQPPKQPNGQITGYVIFYTTDSSQRDRDWVVEGVVGDKMTTTIKGLTPDTAYFIKIQARNNKGYGPFSSIIQFRTNPNSRGISSMTLYIILGIATGIIVILLIVVLVVVFRRRDSGVTNSPDRSKKGYVKGNADNPPDLWIHHDQMEMKGLDKSLHRSGSVNTVSPLNMRRSQDLDSLDAVATVTPIPNGSLNQHSDSRPVYPAAPRPGIYPSAGPSVGGRAHVTVDVSAPPLEPTYGSQGSYDSRSSLVHPPPGNMAMMVGQPPSMAPPSSALMAGADAKRNTQLGHPLKSFTVPAPPPQSAPPVKIVSPNSGNNRQSVNPMTAQSSPYKKALAGGPVTSPPPLHKTNSSGGVRSGANDLIKSPEKIIQSSYSTEELNQEMANLEGLMKDLNAITANEFGC</sequence>
<dbReference type="InterPro" id="IPR036116">
    <property type="entry name" value="FN3_sf"/>
</dbReference>
<feature type="domain" description="Ig-like" evidence="12">
    <location>
        <begin position="270"/>
        <end position="355"/>
    </location>
</feature>
<dbReference type="PANTHER" id="PTHR44170:SF54">
    <property type="entry name" value="FI24025P1"/>
    <property type="match status" value="1"/>
</dbReference>
<dbReference type="Gene3D" id="2.60.40.10">
    <property type="entry name" value="Immunoglobulins"/>
    <property type="match status" value="10"/>
</dbReference>
<dbReference type="GO" id="GO:0007411">
    <property type="term" value="P:axon guidance"/>
    <property type="evidence" value="ECO:0000318"/>
    <property type="project" value="GO_Central"/>
</dbReference>
<evidence type="ECO:0000313" key="14">
    <source>
        <dbReference type="EMBL" id="EFX79705.1"/>
    </source>
</evidence>
<evidence type="ECO:0008006" key="16">
    <source>
        <dbReference type="Google" id="ProtNLM"/>
    </source>
</evidence>
<dbReference type="SMART" id="SM00060">
    <property type="entry name" value="FN3"/>
    <property type="match status" value="6"/>
</dbReference>
<dbReference type="Pfam" id="PF07679">
    <property type="entry name" value="I-set"/>
    <property type="match status" value="3"/>
</dbReference>
<accession>E9GLE9</accession>
<dbReference type="SMART" id="SM00408">
    <property type="entry name" value="IGc2"/>
    <property type="match status" value="3"/>
</dbReference>
<feature type="domain" description="Ig-like" evidence="12">
    <location>
        <begin position="177"/>
        <end position="261"/>
    </location>
</feature>
<protein>
    <recommendedName>
        <fullName evidence="16">Neogenin</fullName>
    </recommendedName>
</protein>
<dbReference type="FunCoup" id="E9GLE9">
    <property type="interactions" value="595"/>
</dbReference>
<dbReference type="HOGENOM" id="CLU_004256_2_0_1"/>
<dbReference type="Proteomes" id="UP000000305">
    <property type="component" value="Unassembled WGS sequence"/>
</dbReference>
<feature type="domain" description="Fibronectin type-III" evidence="13">
    <location>
        <begin position="811"/>
        <end position="908"/>
    </location>
</feature>
<feature type="compositionally biased region" description="Polar residues" evidence="10">
    <location>
        <begin position="365"/>
        <end position="388"/>
    </location>
</feature>
<evidence type="ECO:0000256" key="10">
    <source>
        <dbReference type="SAM" id="MobiDB-lite"/>
    </source>
</evidence>
<feature type="compositionally biased region" description="Polar residues" evidence="10">
    <location>
        <begin position="1242"/>
        <end position="1261"/>
    </location>
</feature>
<dbReference type="PANTHER" id="PTHR44170">
    <property type="entry name" value="PROTEIN SIDEKICK"/>
    <property type="match status" value="1"/>
</dbReference>
<dbReference type="PRINTS" id="PR00014">
    <property type="entry name" value="FNTYPEIII"/>
</dbReference>
<feature type="domain" description="Fibronectin type-III" evidence="13">
    <location>
        <begin position="913"/>
        <end position="1010"/>
    </location>
</feature>
<feature type="domain" description="Fibronectin type-III" evidence="13">
    <location>
        <begin position="390"/>
        <end position="483"/>
    </location>
</feature>
<evidence type="ECO:0000256" key="8">
    <source>
        <dbReference type="ARBA" id="ARBA00023180"/>
    </source>
</evidence>
<evidence type="ECO:0000256" key="1">
    <source>
        <dbReference type="ARBA" id="ARBA00004479"/>
    </source>
</evidence>
<feature type="region of interest" description="Disordered" evidence="10">
    <location>
        <begin position="1119"/>
        <end position="1206"/>
    </location>
</feature>
<evidence type="ECO:0000256" key="6">
    <source>
        <dbReference type="ARBA" id="ARBA00023136"/>
    </source>
</evidence>
<evidence type="ECO:0000256" key="5">
    <source>
        <dbReference type="ARBA" id="ARBA00022989"/>
    </source>
</evidence>
<dbReference type="InterPro" id="IPR036179">
    <property type="entry name" value="Ig-like_dom_sf"/>
</dbReference>
<dbReference type="CDD" id="cd00063">
    <property type="entry name" value="FN3"/>
    <property type="match status" value="6"/>
</dbReference>
<feature type="domain" description="Ig-like" evidence="12">
    <location>
        <begin position="1"/>
        <end position="73"/>
    </location>
</feature>
<dbReference type="GO" id="GO:0098609">
    <property type="term" value="P:cell-cell adhesion"/>
    <property type="evidence" value="ECO:0000318"/>
    <property type="project" value="GO_Central"/>
</dbReference>
<dbReference type="SUPFAM" id="SSF48726">
    <property type="entry name" value="Immunoglobulin"/>
    <property type="match status" value="4"/>
</dbReference>
<feature type="transmembrane region" description="Helical" evidence="11">
    <location>
        <begin position="1017"/>
        <end position="1042"/>
    </location>
</feature>
<feature type="compositionally biased region" description="Polar residues" evidence="10">
    <location>
        <begin position="1169"/>
        <end position="1180"/>
    </location>
</feature>
<feature type="compositionally biased region" description="Polar residues" evidence="10">
    <location>
        <begin position="646"/>
        <end position="658"/>
    </location>
</feature>
<dbReference type="InterPro" id="IPR010560">
    <property type="entry name" value="Neogenin_C"/>
</dbReference>
<dbReference type="OMA" id="NDVGNTQ"/>
<dbReference type="PROSITE" id="PS50853">
    <property type="entry name" value="FN3"/>
    <property type="match status" value="6"/>
</dbReference>
<dbReference type="InterPro" id="IPR013098">
    <property type="entry name" value="Ig_I-set"/>
</dbReference>
<proteinExistence type="inferred from homology"/>
<comment type="subcellular location">
    <subcellularLocation>
        <location evidence="1">Membrane</location>
        <topology evidence="1">Single-pass type I membrane protein</topology>
    </subcellularLocation>
</comment>
<keyword evidence="15" id="KW-1185">Reference proteome</keyword>
<name>E9GLE9_DAPPU</name>
<evidence type="ECO:0000256" key="11">
    <source>
        <dbReference type="SAM" id="Phobius"/>
    </source>
</evidence>
<evidence type="ECO:0000256" key="3">
    <source>
        <dbReference type="ARBA" id="ARBA00022692"/>
    </source>
</evidence>
<dbReference type="GO" id="GO:0001764">
    <property type="term" value="P:neuron migration"/>
    <property type="evidence" value="ECO:0000318"/>
    <property type="project" value="GO_Central"/>
</dbReference>
<feature type="region of interest" description="Disordered" evidence="10">
    <location>
        <begin position="351"/>
        <end position="391"/>
    </location>
</feature>
<dbReference type="InterPro" id="IPR003599">
    <property type="entry name" value="Ig_sub"/>
</dbReference>
<evidence type="ECO:0000259" key="13">
    <source>
        <dbReference type="PROSITE" id="PS50853"/>
    </source>
</evidence>
<dbReference type="GO" id="GO:0005886">
    <property type="term" value="C:plasma membrane"/>
    <property type="evidence" value="ECO:0000318"/>
    <property type="project" value="GO_Central"/>
</dbReference>
<feature type="domain" description="Fibronectin type-III" evidence="13">
    <location>
        <begin position="708"/>
        <end position="805"/>
    </location>
</feature>
<evidence type="ECO:0000259" key="12">
    <source>
        <dbReference type="PROSITE" id="PS50835"/>
    </source>
</evidence>
<dbReference type="FunFam" id="2.60.40.10:FF:000028">
    <property type="entry name" value="Neuronal cell adhesion molecule"/>
    <property type="match status" value="1"/>
</dbReference>